<feature type="domain" description="TLC" evidence="7">
    <location>
        <begin position="60"/>
        <end position="287"/>
    </location>
</feature>
<dbReference type="PROSITE" id="PS50922">
    <property type="entry name" value="TLC"/>
    <property type="match status" value="1"/>
</dbReference>
<evidence type="ECO:0000256" key="4">
    <source>
        <dbReference type="ARBA" id="ARBA00023136"/>
    </source>
</evidence>
<keyword evidence="2 5" id="KW-0812">Transmembrane</keyword>
<dbReference type="AlphaFoldDB" id="A0A2N9G546"/>
<dbReference type="PANTHER" id="PTHR13439">
    <property type="entry name" value="CT120 PROTEIN"/>
    <property type="match status" value="1"/>
</dbReference>
<dbReference type="InterPro" id="IPR050846">
    <property type="entry name" value="TLCD"/>
</dbReference>
<dbReference type="GO" id="GO:0055088">
    <property type="term" value="P:lipid homeostasis"/>
    <property type="evidence" value="ECO:0007669"/>
    <property type="project" value="TreeGrafter"/>
</dbReference>
<reference evidence="8" key="1">
    <citation type="submission" date="2018-02" db="EMBL/GenBank/DDBJ databases">
        <authorList>
            <person name="Cohen D.B."/>
            <person name="Kent A.D."/>
        </authorList>
    </citation>
    <scope>NUCLEOTIDE SEQUENCE</scope>
</reference>
<name>A0A2N9G546_FAGSY</name>
<evidence type="ECO:0000256" key="2">
    <source>
        <dbReference type="ARBA" id="ARBA00022692"/>
    </source>
</evidence>
<feature type="transmembrane region" description="Helical" evidence="6">
    <location>
        <begin position="69"/>
        <end position="87"/>
    </location>
</feature>
<keyword evidence="4 5" id="KW-0472">Membrane</keyword>
<dbReference type="SMART" id="SM00724">
    <property type="entry name" value="TLC"/>
    <property type="match status" value="1"/>
</dbReference>
<organism evidence="8">
    <name type="scientific">Fagus sylvatica</name>
    <name type="common">Beechnut</name>
    <dbReference type="NCBI Taxonomy" id="28930"/>
    <lineage>
        <taxon>Eukaryota</taxon>
        <taxon>Viridiplantae</taxon>
        <taxon>Streptophyta</taxon>
        <taxon>Embryophyta</taxon>
        <taxon>Tracheophyta</taxon>
        <taxon>Spermatophyta</taxon>
        <taxon>Magnoliopsida</taxon>
        <taxon>eudicotyledons</taxon>
        <taxon>Gunneridae</taxon>
        <taxon>Pentapetalae</taxon>
        <taxon>rosids</taxon>
        <taxon>fabids</taxon>
        <taxon>Fagales</taxon>
        <taxon>Fagaceae</taxon>
        <taxon>Fagus</taxon>
    </lineage>
</organism>
<protein>
    <recommendedName>
        <fullName evidence="7">TLC domain-containing protein</fullName>
    </recommendedName>
</protein>
<dbReference type="PANTHER" id="PTHR13439:SF71">
    <property type="entry name" value="EXPRESSED PROTEIN"/>
    <property type="match status" value="1"/>
</dbReference>
<sequence length="290" mass="33030">MGIKLYQNQAELLLKEYVLADSSIPYTSIIGGIFASKVVYDLTQVISAIYFKSYASLSKFQRVEWNNRAISTLHAIFITSISLYFVFWSDLFSDHQFAGLITLRCSQLSTFALGVSMPEVTIVIIAADVGGVMNIMLVSVGYFLTDLGMIFWFYPALGGFEYVIHHLLSIVAVAYAMLTGEGQLYTYMVLISETTTPGINLRWYLDTSGMKRSRTYVINGVVIFFAWLVARIILFLYLFFHFYLHYDQVKRMHTFGLFLVSVVPLVLTVMNLMWFGKICKGLKKTLAKRQ</sequence>
<evidence type="ECO:0000256" key="5">
    <source>
        <dbReference type="PROSITE-ProRule" id="PRU00205"/>
    </source>
</evidence>
<evidence type="ECO:0000256" key="6">
    <source>
        <dbReference type="SAM" id="Phobius"/>
    </source>
</evidence>
<keyword evidence="3 6" id="KW-1133">Transmembrane helix</keyword>
<feature type="transmembrane region" description="Helical" evidence="6">
    <location>
        <begin position="255"/>
        <end position="275"/>
    </location>
</feature>
<dbReference type="EMBL" id="OIVN01001458">
    <property type="protein sequence ID" value="SPC94204.1"/>
    <property type="molecule type" value="Genomic_DNA"/>
</dbReference>
<feature type="transmembrane region" description="Helical" evidence="6">
    <location>
        <begin position="120"/>
        <end position="144"/>
    </location>
</feature>
<evidence type="ECO:0000259" key="7">
    <source>
        <dbReference type="PROSITE" id="PS50922"/>
    </source>
</evidence>
<feature type="transmembrane region" description="Helical" evidence="6">
    <location>
        <begin position="184"/>
        <end position="205"/>
    </location>
</feature>
<dbReference type="GO" id="GO:0016020">
    <property type="term" value="C:membrane"/>
    <property type="evidence" value="ECO:0007669"/>
    <property type="project" value="UniProtKB-SubCell"/>
</dbReference>
<dbReference type="Pfam" id="PF03798">
    <property type="entry name" value="TRAM_LAG1_CLN8"/>
    <property type="match status" value="1"/>
</dbReference>
<evidence type="ECO:0000256" key="3">
    <source>
        <dbReference type="ARBA" id="ARBA00022989"/>
    </source>
</evidence>
<dbReference type="GO" id="GO:0005783">
    <property type="term" value="C:endoplasmic reticulum"/>
    <property type="evidence" value="ECO:0007669"/>
    <property type="project" value="TreeGrafter"/>
</dbReference>
<comment type="subcellular location">
    <subcellularLocation>
        <location evidence="1">Membrane</location>
        <topology evidence="1">Multi-pass membrane protein</topology>
    </subcellularLocation>
</comment>
<feature type="transmembrane region" description="Helical" evidence="6">
    <location>
        <begin position="151"/>
        <end position="178"/>
    </location>
</feature>
<evidence type="ECO:0000313" key="8">
    <source>
        <dbReference type="EMBL" id="SPC94204.1"/>
    </source>
</evidence>
<gene>
    <name evidence="8" type="ORF">FSB_LOCUS22086</name>
</gene>
<feature type="transmembrane region" description="Helical" evidence="6">
    <location>
        <begin position="217"/>
        <end position="243"/>
    </location>
</feature>
<dbReference type="InterPro" id="IPR006634">
    <property type="entry name" value="TLC-dom"/>
</dbReference>
<accession>A0A2N9G546</accession>
<evidence type="ECO:0000256" key="1">
    <source>
        <dbReference type="ARBA" id="ARBA00004141"/>
    </source>
</evidence>
<proteinExistence type="predicted"/>